<name>A0A1T4KY53_PORCN</name>
<dbReference type="AlphaFoldDB" id="A0A1T4KY53"/>
<gene>
    <name evidence="2" type="ORF">SAMN02745205_00912</name>
</gene>
<protein>
    <recommendedName>
        <fullName evidence="1">N-acyl amino acid synthase FeeM catalytic core domain-containing protein</fullName>
    </recommendedName>
</protein>
<dbReference type="InterPro" id="IPR054597">
    <property type="entry name" value="FeeM_cat"/>
</dbReference>
<evidence type="ECO:0000313" key="3">
    <source>
        <dbReference type="Proteomes" id="UP000189956"/>
    </source>
</evidence>
<evidence type="ECO:0000259" key="1">
    <source>
        <dbReference type="Pfam" id="PF21926"/>
    </source>
</evidence>
<sequence>MDRFITHQGDISLWQIDKKGIASLAKFVVEENFMHHEGKMLSSCESSEEYHHVLQEEQAFYEYSSIIVAKNTQGDIIGAIRIACWDKNPHTIPLVKLFGDHLIDLEQLRHDHKHLWHIGRFAINRNYTDNGRLFKLLMLYAISPIFRYNRGVLLAEIDQKLLRTLGALHIQATPLSKGISYLGSTTIPITIYKEGLDEFMLKYAYLAFDIQFRETQRELPEWVKIKPRTQNYPNGYCQDNQGYRTFANVKPINKRC</sequence>
<dbReference type="RefSeq" id="WP_078735677.1">
    <property type="nucleotide sequence ID" value="NZ_FUWL01000006.1"/>
</dbReference>
<organism evidence="2 3">
    <name type="scientific">Porphyromonas cangingivalis</name>
    <dbReference type="NCBI Taxonomy" id="36874"/>
    <lineage>
        <taxon>Bacteria</taxon>
        <taxon>Pseudomonadati</taxon>
        <taxon>Bacteroidota</taxon>
        <taxon>Bacteroidia</taxon>
        <taxon>Bacteroidales</taxon>
        <taxon>Porphyromonadaceae</taxon>
        <taxon>Porphyromonas</taxon>
    </lineage>
</organism>
<dbReference type="InterPro" id="IPR016181">
    <property type="entry name" value="Acyl_CoA_acyltransferase"/>
</dbReference>
<dbReference type="EMBL" id="FUWL01000006">
    <property type="protein sequence ID" value="SJZ47311.1"/>
    <property type="molecule type" value="Genomic_DNA"/>
</dbReference>
<reference evidence="2 3" key="1">
    <citation type="submission" date="2017-02" db="EMBL/GenBank/DDBJ databases">
        <authorList>
            <person name="Peterson S.W."/>
        </authorList>
    </citation>
    <scope>NUCLEOTIDE SEQUENCE [LARGE SCALE GENOMIC DNA]</scope>
    <source>
        <strain evidence="2 3">ATCC 700135</strain>
    </source>
</reference>
<evidence type="ECO:0000313" key="2">
    <source>
        <dbReference type="EMBL" id="SJZ47311.1"/>
    </source>
</evidence>
<dbReference type="Gene3D" id="3.40.630.30">
    <property type="match status" value="1"/>
</dbReference>
<dbReference type="SUPFAM" id="SSF55729">
    <property type="entry name" value="Acyl-CoA N-acyltransferases (Nat)"/>
    <property type="match status" value="1"/>
</dbReference>
<proteinExistence type="predicted"/>
<dbReference type="Proteomes" id="UP000189956">
    <property type="component" value="Unassembled WGS sequence"/>
</dbReference>
<dbReference type="Pfam" id="PF21926">
    <property type="entry name" value="FeeM"/>
    <property type="match status" value="1"/>
</dbReference>
<feature type="domain" description="N-acyl amino acid synthase FeeM catalytic core" evidence="1">
    <location>
        <begin position="60"/>
        <end position="152"/>
    </location>
</feature>
<accession>A0A1T4KY53</accession>